<keyword evidence="5 7" id="KW-0067">ATP-binding</keyword>
<dbReference type="PROSITE" id="PS00211">
    <property type="entry name" value="ABC_TRANSPORTER_1"/>
    <property type="match status" value="1"/>
</dbReference>
<evidence type="ECO:0000313" key="7">
    <source>
        <dbReference type="EMBL" id="MBK1835994.1"/>
    </source>
</evidence>
<sequence length="317" mass="34175">MSLALLSLDGLSLNYGTVPAVRAVSFDLHPGETLSVVGESGSGKSSLIRTALGLVPPTAGTVRFDGREVKSLRGREAKAFRRDVQMIFQDPAAALSPRMTVRSLLAEPLRIHGVAERDTWPGVLDLLRRVGLPESVLDKHPHQISGGQARRVGIARALVLRPRLLVADEPTAGLDLSVQGDIVNLLVGLQRDFGLTILMVSHNLDVVRAMSDRVLVLYLGRAVEVGRAEHVLNVPAHPYTRALLAAVPRFDPGNRHRAPPLRGEVPSPRNPPSGCAFHPRCPLADARCRAEEPAERILTDGHRVACHHPLHAVPAAA</sequence>
<dbReference type="NCBIfam" id="TIGR01727">
    <property type="entry name" value="oligo_HPY"/>
    <property type="match status" value="1"/>
</dbReference>
<comment type="caution">
    <text evidence="7">The sequence shown here is derived from an EMBL/GenBank/DDBJ whole genome shotgun (WGS) entry which is preliminary data.</text>
</comment>
<dbReference type="SUPFAM" id="SSF52540">
    <property type="entry name" value="P-loop containing nucleoside triphosphate hydrolases"/>
    <property type="match status" value="1"/>
</dbReference>
<keyword evidence="3" id="KW-0813">Transport</keyword>
<dbReference type="Pfam" id="PF08352">
    <property type="entry name" value="oligo_HPY"/>
    <property type="match status" value="1"/>
</dbReference>
<name>A0ABS1EXV1_9PROT</name>
<evidence type="ECO:0000256" key="1">
    <source>
        <dbReference type="ARBA" id="ARBA00004417"/>
    </source>
</evidence>
<dbReference type="PROSITE" id="PS50893">
    <property type="entry name" value="ABC_TRANSPORTER_2"/>
    <property type="match status" value="1"/>
</dbReference>
<organism evidence="7 8">
    <name type="scientific">Azospirillum endophyticum</name>
    <dbReference type="NCBI Taxonomy" id="2800326"/>
    <lineage>
        <taxon>Bacteria</taxon>
        <taxon>Pseudomonadati</taxon>
        <taxon>Pseudomonadota</taxon>
        <taxon>Alphaproteobacteria</taxon>
        <taxon>Rhodospirillales</taxon>
        <taxon>Azospirillaceae</taxon>
        <taxon>Azospirillum</taxon>
    </lineage>
</organism>
<comment type="similarity">
    <text evidence="2">Belongs to the ABC transporter superfamily.</text>
</comment>
<feature type="domain" description="ABC transporter" evidence="6">
    <location>
        <begin position="6"/>
        <end position="244"/>
    </location>
</feature>
<accession>A0ABS1EXV1</accession>
<dbReference type="Proteomes" id="UP000652760">
    <property type="component" value="Unassembled WGS sequence"/>
</dbReference>
<evidence type="ECO:0000256" key="2">
    <source>
        <dbReference type="ARBA" id="ARBA00005417"/>
    </source>
</evidence>
<evidence type="ECO:0000313" key="8">
    <source>
        <dbReference type="Proteomes" id="UP000652760"/>
    </source>
</evidence>
<evidence type="ECO:0000256" key="5">
    <source>
        <dbReference type="ARBA" id="ARBA00022840"/>
    </source>
</evidence>
<dbReference type="EMBL" id="JAENHM010000003">
    <property type="protein sequence ID" value="MBK1835994.1"/>
    <property type="molecule type" value="Genomic_DNA"/>
</dbReference>
<comment type="subcellular location">
    <subcellularLocation>
        <location evidence="1">Cell inner membrane</location>
        <topology evidence="1">Peripheral membrane protein</topology>
    </subcellularLocation>
</comment>
<dbReference type="InterPro" id="IPR027417">
    <property type="entry name" value="P-loop_NTPase"/>
</dbReference>
<evidence type="ECO:0000259" key="6">
    <source>
        <dbReference type="PROSITE" id="PS50893"/>
    </source>
</evidence>
<dbReference type="PANTHER" id="PTHR43776">
    <property type="entry name" value="TRANSPORT ATP-BINDING PROTEIN"/>
    <property type="match status" value="1"/>
</dbReference>
<dbReference type="InterPro" id="IPR050319">
    <property type="entry name" value="ABC_transp_ATP-bind"/>
</dbReference>
<protein>
    <submittedName>
        <fullName evidence="7">ABC transporter ATP-binding protein</fullName>
    </submittedName>
</protein>
<proteinExistence type="inferred from homology"/>
<dbReference type="CDD" id="cd03257">
    <property type="entry name" value="ABC_NikE_OppD_transporters"/>
    <property type="match status" value="1"/>
</dbReference>
<dbReference type="GO" id="GO:0005524">
    <property type="term" value="F:ATP binding"/>
    <property type="evidence" value="ECO:0007669"/>
    <property type="project" value="UniProtKB-KW"/>
</dbReference>
<reference evidence="8" key="1">
    <citation type="submission" date="2021-01" db="EMBL/GenBank/DDBJ databases">
        <title>Genome public.</title>
        <authorList>
            <person name="Liu C."/>
            <person name="Sun Q."/>
        </authorList>
    </citation>
    <scope>NUCLEOTIDE SEQUENCE [LARGE SCALE GENOMIC DNA]</scope>
    <source>
        <strain evidence="8">YIM B02556</strain>
    </source>
</reference>
<dbReference type="Gene3D" id="3.40.50.300">
    <property type="entry name" value="P-loop containing nucleotide triphosphate hydrolases"/>
    <property type="match status" value="1"/>
</dbReference>
<dbReference type="InterPro" id="IPR013563">
    <property type="entry name" value="Oligopep_ABC_C"/>
</dbReference>
<dbReference type="SMART" id="SM00382">
    <property type="entry name" value="AAA"/>
    <property type="match status" value="1"/>
</dbReference>
<evidence type="ECO:0000256" key="4">
    <source>
        <dbReference type="ARBA" id="ARBA00022741"/>
    </source>
</evidence>
<keyword evidence="8" id="KW-1185">Reference proteome</keyword>
<dbReference type="InterPro" id="IPR017871">
    <property type="entry name" value="ABC_transporter-like_CS"/>
</dbReference>
<evidence type="ECO:0000256" key="3">
    <source>
        <dbReference type="ARBA" id="ARBA00022448"/>
    </source>
</evidence>
<dbReference type="Pfam" id="PF00005">
    <property type="entry name" value="ABC_tran"/>
    <property type="match status" value="1"/>
</dbReference>
<dbReference type="InterPro" id="IPR003439">
    <property type="entry name" value="ABC_transporter-like_ATP-bd"/>
</dbReference>
<dbReference type="PANTHER" id="PTHR43776:SF7">
    <property type="entry name" value="D,D-DIPEPTIDE TRANSPORT ATP-BINDING PROTEIN DDPF-RELATED"/>
    <property type="match status" value="1"/>
</dbReference>
<dbReference type="InterPro" id="IPR003593">
    <property type="entry name" value="AAA+_ATPase"/>
</dbReference>
<gene>
    <name evidence="7" type="ORF">JHL17_01090</name>
</gene>
<keyword evidence="4" id="KW-0547">Nucleotide-binding</keyword>